<dbReference type="InterPro" id="IPR011990">
    <property type="entry name" value="TPR-like_helical_dom_sf"/>
</dbReference>
<feature type="domain" description="Novel STAND NTPase 1" evidence="2">
    <location>
        <begin position="533"/>
        <end position="888"/>
    </location>
</feature>
<keyword evidence="3" id="KW-0067">ATP-binding</keyword>
<keyword evidence="3" id="KW-0547">Nucleotide-binding</keyword>
<dbReference type="RefSeq" id="WP_190698339.1">
    <property type="nucleotide sequence ID" value="NZ_JAMPKX010000001.1"/>
</dbReference>
<keyword evidence="4" id="KW-1185">Reference proteome</keyword>
<dbReference type="Gene3D" id="1.25.40.10">
    <property type="entry name" value="Tetratricopeptide repeat domain"/>
    <property type="match status" value="1"/>
</dbReference>
<feature type="region of interest" description="Disordered" evidence="1">
    <location>
        <begin position="250"/>
        <end position="269"/>
    </location>
</feature>
<dbReference type="SUPFAM" id="SSF48452">
    <property type="entry name" value="TPR-like"/>
    <property type="match status" value="1"/>
</dbReference>
<dbReference type="GO" id="GO:0005524">
    <property type="term" value="F:ATP binding"/>
    <property type="evidence" value="ECO:0007669"/>
    <property type="project" value="UniProtKB-KW"/>
</dbReference>
<feature type="compositionally biased region" description="Pro residues" evidence="1">
    <location>
        <begin position="257"/>
        <end position="269"/>
    </location>
</feature>
<evidence type="ECO:0000313" key="4">
    <source>
        <dbReference type="Proteomes" id="UP001482513"/>
    </source>
</evidence>
<dbReference type="PANTHER" id="PTHR47691">
    <property type="entry name" value="REGULATOR-RELATED"/>
    <property type="match status" value="1"/>
</dbReference>
<dbReference type="SUPFAM" id="SSF52540">
    <property type="entry name" value="P-loop containing nucleoside triphosphate hydrolases"/>
    <property type="match status" value="1"/>
</dbReference>
<protein>
    <submittedName>
        <fullName evidence="3">ATP-binding protein</fullName>
    </submittedName>
</protein>
<evidence type="ECO:0000259" key="2">
    <source>
        <dbReference type="Pfam" id="PF20703"/>
    </source>
</evidence>
<accession>A0ABV0JY86</accession>
<comment type="caution">
    <text evidence="3">The sequence shown here is derived from an EMBL/GenBank/DDBJ whole genome shotgun (WGS) entry which is preliminary data.</text>
</comment>
<evidence type="ECO:0000256" key="1">
    <source>
        <dbReference type="SAM" id="MobiDB-lite"/>
    </source>
</evidence>
<organism evidence="3 4">
    <name type="scientific">Leptolyngbya subtilissima DQ-A4</name>
    <dbReference type="NCBI Taxonomy" id="2933933"/>
    <lineage>
        <taxon>Bacteria</taxon>
        <taxon>Bacillati</taxon>
        <taxon>Cyanobacteriota</taxon>
        <taxon>Cyanophyceae</taxon>
        <taxon>Leptolyngbyales</taxon>
        <taxon>Leptolyngbyaceae</taxon>
        <taxon>Leptolyngbya group</taxon>
        <taxon>Leptolyngbya</taxon>
    </lineage>
</organism>
<sequence>MSGLQRLGTSDIVAHNRAALAELKRAITLRPNRFSLVLARCNYSRLQRLMVDHLQTYTPLVERSLPTHVTTLLQALTLPLDSPLPSALMVTGLEQLENAAAVFKAANLGRNAFPQALPFPVVLWVSDRTLAVLNRHAPDFKSFAAAPIPFEYPPGELIDSLHASANDLFATMLSLGDSSPHPAEATDFQPGSTLRTELEFALADIAQTHATLGSELKASLDFLKGRDAFSRSDLDVARYHFEQSLNYWQKSTRAHPPTSPPLTPPPPTPRQKQAVLLFYLGATCRSQAILQRVVYDRMLHKAESYFTACLRIFRDLGEPDLVGKFIHALAEVQQKLGAWTALARTAQEGLTLHRQDPIRLARNHGYLAEVALAQGDAATAKTNAERALNILAIAGAVTIGSASEPDTDSSRSALAMANQYQRGWYLFLLGRVYIAQVQPEAATTLLEAAYTYTDPNTDLPLYRSILQTLQQQYYQQKKYRAAFGVKLKQRQVDTRFKLRAFIGASEIQPQEPLRGSGEGSSQALLATEIQSSGRQADVDALTDRLEQARYPLVIIHGPSGVGKSSILYAGLMPALAKSFPEGRSTLAVLVKGYRDWPDEVNQALARALQQVSETDGIPPAAPIDPIDLSDRLKRFTEQSYRQIVLIFDQFEEFFVDAVELTQRRDFYAFLLDCLNTPYIKVVLSLREDYLHHLLEIERGFDLDILNNDILSREYRYYLGNFKATDAKFLIRRLTDDAHFYLETALIDQLVADLSTPIGEVRPIELQVVGAQLQRQEINTLAEYLDLGNSPKETLVQNFLGTVVDDCGAENADLARLVLYLLTDIDRDSRPYRPQRSREDIEEEIKLRGAVYQADQLDLVLDILVGSGLVFLLPDIPIDRYQLVHDYLVSYARREPPARLLSKLRRSRALG</sequence>
<evidence type="ECO:0000313" key="3">
    <source>
        <dbReference type="EMBL" id="MEP0945489.1"/>
    </source>
</evidence>
<dbReference type="Proteomes" id="UP001482513">
    <property type="component" value="Unassembled WGS sequence"/>
</dbReference>
<proteinExistence type="predicted"/>
<reference evidence="3 4" key="1">
    <citation type="submission" date="2022-04" db="EMBL/GenBank/DDBJ databases">
        <title>Positive selection, recombination, and allopatry shape intraspecific diversity of widespread and dominant cyanobacteria.</title>
        <authorList>
            <person name="Wei J."/>
            <person name="Shu W."/>
            <person name="Hu C."/>
        </authorList>
    </citation>
    <scope>NUCLEOTIDE SEQUENCE [LARGE SCALE GENOMIC DNA]</scope>
    <source>
        <strain evidence="3 4">DQ-A4</strain>
    </source>
</reference>
<name>A0ABV0JY86_9CYAN</name>
<dbReference type="InterPro" id="IPR027417">
    <property type="entry name" value="P-loop_NTPase"/>
</dbReference>
<gene>
    <name evidence="3" type="ORF">NC992_01260</name>
</gene>
<dbReference type="EMBL" id="JAMPKX010000001">
    <property type="protein sequence ID" value="MEP0945489.1"/>
    <property type="molecule type" value="Genomic_DNA"/>
</dbReference>
<dbReference type="PANTHER" id="PTHR47691:SF3">
    <property type="entry name" value="HTH-TYPE TRANSCRIPTIONAL REGULATOR RV0890C-RELATED"/>
    <property type="match status" value="1"/>
</dbReference>
<dbReference type="InterPro" id="IPR049052">
    <property type="entry name" value="nSTAND1"/>
</dbReference>
<dbReference type="Pfam" id="PF20703">
    <property type="entry name" value="nSTAND1"/>
    <property type="match status" value="1"/>
</dbReference>
<dbReference type="Gene3D" id="3.40.50.300">
    <property type="entry name" value="P-loop containing nucleotide triphosphate hydrolases"/>
    <property type="match status" value="1"/>
</dbReference>